<evidence type="ECO:0000256" key="4">
    <source>
        <dbReference type="ARBA" id="ARBA00023128"/>
    </source>
</evidence>
<feature type="region of interest" description="Disordered" evidence="9">
    <location>
        <begin position="26"/>
        <end position="46"/>
    </location>
</feature>
<gene>
    <name evidence="11" type="ORF">EUX98_g1390</name>
</gene>
<keyword evidence="12" id="KW-1185">Reference proteome</keyword>
<dbReference type="InterPro" id="IPR020568">
    <property type="entry name" value="Ribosomal_Su5_D2-typ_SF"/>
</dbReference>
<dbReference type="GO" id="GO:0005763">
    <property type="term" value="C:mitochondrial small ribosomal subunit"/>
    <property type="evidence" value="ECO:0007669"/>
    <property type="project" value="UniProtKB-ARBA"/>
</dbReference>
<evidence type="ECO:0000313" key="12">
    <source>
        <dbReference type="Proteomes" id="UP000308730"/>
    </source>
</evidence>
<keyword evidence="3 7" id="KW-0689">Ribosomal protein</keyword>
<dbReference type="Pfam" id="PF00333">
    <property type="entry name" value="Ribosomal_S5"/>
    <property type="match status" value="1"/>
</dbReference>
<evidence type="ECO:0000256" key="6">
    <source>
        <dbReference type="ARBA" id="ARBA00039335"/>
    </source>
</evidence>
<dbReference type="InterPro" id="IPR000851">
    <property type="entry name" value="Ribosomal_uS5"/>
</dbReference>
<dbReference type="Gene3D" id="3.30.160.20">
    <property type="match status" value="1"/>
</dbReference>
<reference evidence="11 12" key="1">
    <citation type="submission" date="2019-02" db="EMBL/GenBank/DDBJ databases">
        <title>Genome sequencing of the rare red list fungi Antrodiella citrinella (Flaviporus citrinellus).</title>
        <authorList>
            <person name="Buettner E."/>
            <person name="Kellner H."/>
        </authorList>
    </citation>
    <scope>NUCLEOTIDE SEQUENCE [LARGE SCALE GENOMIC DNA]</scope>
    <source>
        <strain evidence="11 12">DSM 108506</strain>
    </source>
</reference>
<evidence type="ECO:0000256" key="7">
    <source>
        <dbReference type="PROSITE-ProRule" id="PRU00268"/>
    </source>
</evidence>
<feature type="compositionally biased region" description="Low complexity" evidence="9">
    <location>
        <begin position="28"/>
        <end position="43"/>
    </location>
</feature>
<dbReference type="InterPro" id="IPR014721">
    <property type="entry name" value="Ribsml_uS5_D2-typ_fold_subgr"/>
</dbReference>
<name>A0A4S4NA15_9APHY</name>
<dbReference type="EMBL" id="SGPM01000015">
    <property type="protein sequence ID" value="THH32800.1"/>
    <property type="molecule type" value="Genomic_DNA"/>
</dbReference>
<comment type="subcellular location">
    <subcellularLocation>
        <location evidence="1">Mitochondrion</location>
    </subcellularLocation>
</comment>
<dbReference type="GO" id="GO:0003723">
    <property type="term" value="F:RNA binding"/>
    <property type="evidence" value="ECO:0007669"/>
    <property type="project" value="InterPro"/>
</dbReference>
<evidence type="ECO:0000256" key="1">
    <source>
        <dbReference type="ARBA" id="ARBA00004173"/>
    </source>
</evidence>
<comment type="caution">
    <text evidence="11">The sequence shown here is derived from an EMBL/GenBank/DDBJ whole genome shotgun (WGS) entry which is preliminary data.</text>
</comment>
<dbReference type="SUPFAM" id="SSF54211">
    <property type="entry name" value="Ribosomal protein S5 domain 2-like"/>
    <property type="match status" value="1"/>
</dbReference>
<dbReference type="GO" id="GO:0003735">
    <property type="term" value="F:structural constituent of ribosome"/>
    <property type="evidence" value="ECO:0007669"/>
    <property type="project" value="UniProtKB-UniRule"/>
</dbReference>
<dbReference type="InterPro" id="IPR013810">
    <property type="entry name" value="Ribosomal_uS5_N"/>
</dbReference>
<dbReference type="OrthoDB" id="309483at2759"/>
<dbReference type="SUPFAM" id="SSF54768">
    <property type="entry name" value="dsRNA-binding domain-like"/>
    <property type="match status" value="1"/>
</dbReference>
<dbReference type="FunFam" id="3.30.160.20:FF:000022">
    <property type="entry name" value="28S ribosomal protein S5, mitochondrial"/>
    <property type="match status" value="1"/>
</dbReference>
<organism evidence="11 12">
    <name type="scientific">Antrodiella citrinella</name>
    <dbReference type="NCBI Taxonomy" id="2447956"/>
    <lineage>
        <taxon>Eukaryota</taxon>
        <taxon>Fungi</taxon>
        <taxon>Dikarya</taxon>
        <taxon>Basidiomycota</taxon>
        <taxon>Agaricomycotina</taxon>
        <taxon>Agaricomycetes</taxon>
        <taxon>Polyporales</taxon>
        <taxon>Steccherinaceae</taxon>
        <taxon>Antrodiella</taxon>
    </lineage>
</organism>
<keyword evidence="5 7" id="KW-0687">Ribonucleoprotein</keyword>
<comment type="similarity">
    <text evidence="2 8">Belongs to the universal ribosomal protein uS5 family.</text>
</comment>
<accession>A0A4S4NA15</accession>
<evidence type="ECO:0000256" key="8">
    <source>
        <dbReference type="RuleBase" id="RU003823"/>
    </source>
</evidence>
<dbReference type="Proteomes" id="UP000308730">
    <property type="component" value="Unassembled WGS sequence"/>
</dbReference>
<evidence type="ECO:0000313" key="11">
    <source>
        <dbReference type="EMBL" id="THH32800.1"/>
    </source>
</evidence>
<dbReference type="PANTHER" id="PTHR48277:SF1">
    <property type="entry name" value="MITOCHONDRIAL RIBOSOMAL PROTEIN S5"/>
    <property type="match status" value="1"/>
</dbReference>
<evidence type="ECO:0000259" key="10">
    <source>
        <dbReference type="PROSITE" id="PS50881"/>
    </source>
</evidence>
<dbReference type="GO" id="GO:0006412">
    <property type="term" value="P:translation"/>
    <property type="evidence" value="ECO:0007669"/>
    <property type="project" value="InterPro"/>
</dbReference>
<evidence type="ECO:0000256" key="2">
    <source>
        <dbReference type="ARBA" id="ARBA00008945"/>
    </source>
</evidence>
<evidence type="ECO:0000256" key="5">
    <source>
        <dbReference type="ARBA" id="ARBA00023274"/>
    </source>
</evidence>
<proteinExistence type="inferred from homology"/>
<dbReference type="PROSITE" id="PS50881">
    <property type="entry name" value="S5_DSRBD"/>
    <property type="match status" value="1"/>
</dbReference>
<feature type="region of interest" description="Disordered" evidence="9">
    <location>
        <begin position="294"/>
        <end position="314"/>
    </location>
</feature>
<evidence type="ECO:0000256" key="9">
    <source>
        <dbReference type="SAM" id="MobiDB-lite"/>
    </source>
</evidence>
<dbReference type="AlphaFoldDB" id="A0A4S4NA15"/>
<dbReference type="InterPro" id="IPR005324">
    <property type="entry name" value="Ribosomal_uS5_C"/>
</dbReference>
<protein>
    <recommendedName>
        <fullName evidence="6">Small ribosomal subunit protein uS5m</fullName>
    </recommendedName>
</protein>
<evidence type="ECO:0000256" key="3">
    <source>
        <dbReference type="ARBA" id="ARBA00022980"/>
    </source>
</evidence>
<feature type="domain" description="S5 DRBM" evidence="10">
    <location>
        <begin position="149"/>
        <end position="212"/>
    </location>
</feature>
<sequence length="329" mass="36983">MLSLTKRFALANSSVIRFARRTPPIRFASSSSTQPPQAPTTQTHQDVQAEEYLEEHVEEKFEEETFPNLMIPDPLMDLHQSLVSPPEPRFPWPSKIIVRNDPSMFDAYHDVGLVTRPDAAFQEQEEFEDEDDESGTPSRYLSPDEIRKLHLYPLLTRYVTQQTGKGKVSRTAYLVVVGNGDGLVGFGEAKGHDRTEVMKKAQENAIRNMDLVSRFESRTLWTEMDAKLGATQIILRPRPVGFGLAVNPWIHQVFRAAGIKDASAKVWGSRNPYQVIRLLAQMLHPGSAPLQMGNGIGGSGRRLESGTGMRGKGDIERERGRKLTNLYVR</sequence>
<dbReference type="Pfam" id="PF03719">
    <property type="entry name" value="Ribosomal_S5_C"/>
    <property type="match status" value="1"/>
</dbReference>
<keyword evidence="4" id="KW-0496">Mitochondrion</keyword>
<dbReference type="PANTHER" id="PTHR48277">
    <property type="entry name" value="MITOCHONDRIAL RIBOSOMAL PROTEIN S5"/>
    <property type="match status" value="1"/>
</dbReference>
<dbReference type="Gene3D" id="3.30.230.10">
    <property type="match status" value="1"/>
</dbReference>